<evidence type="ECO:0000313" key="1">
    <source>
        <dbReference type="EMBL" id="CAG1842941.1"/>
    </source>
</evidence>
<sequence>MNGSNQLNIRSTNTSNVSKVRTNNRVAYKGCCFFSIGCHSSVSCFSIQFR</sequence>
<evidence type="ECO:0000313" key="2">
    <source>
        <dbReference type="EnsemblPlants" id="Ma04_p21330.1"/>
    </source>
</evidence>
<dbReference type="AlphaFoldDB" id="A0A804IS85"/>
<dbReference type="Proteomes" id="UP000012960">
    <property type="component" value="Unplaced"/>
</dbReference>
<evidence type="ECO:0000313" key="3">
    <source>
        <dbReference type="Proteomes" id="UP000012960"/>
    </source>
</evidence>
<proteinExistence type="predicted"/>
<dbReference type="EnsemblPlants" id="Ma04_t21330.1">
    <property type="protein sequence ID" value="Ma04_p21330.1"/>
    <property type="gene ID" value="Ma04_g21330"/>
</dbReference>
<dbReference type="InParanoid" id="A0A804IS85"/>
<dbReference type="Gramene" id="Ma04_t21330.1">
    <property type="protein sequence ID" value="Ma04_p21330.1"/>
    <property type="gene ID" value="Ma04_g21330"/>
</dbReference>
<dbReference type="EMBL" id="HG996469">
    <property type="protein sequence ID" value="CAG1842941.1"/>
    <property type="molecule type" value="Genomic_DNA"/>
</dbReference>
<keyword evidence="3" id="KW-1185">Reference proteome</keyword>
<reference evidence="1" key="1">
    <citation type="submission" date="2021-03" db="EMBL/GenBank/DDBJ databases">
        <authorList>
            <consortium name="Genoscope - CEA"/>
            <person name="William W."/>
        </authorList>
    </citation>
    <scope>NUCLEOTIDE SEQUENCE</scope>
    <source>
        <strain evidence="1">Doubled-haploid Pahang</strain>
    </source>
</reference>
<reference evidence="2" key="2">
    <citation type="submission" date="2021-05" db="UniProtKB">
        <authorList>
            <consortium name="EnsemblPlants"/>
        </authorList>
    </citation>
    <scope>IDENTIFICATION</scope>
    <source>
        <strain evidence="2">subsp. malaccensis</strain>
    </source>
</reference>
<name>A0A804IS85_MUSAM</name>
<accession>A0A804IS85</accession>
<gene>
    <name evidence="1" type="ORF">GSMUA_127360.1</name>
</gene>
<organism evidence="2 3">
    <name type="scientific">Musa acuminata subsp. malaccensis</name>
    <name type="common">Wild banana</name>
    <name type="synonym">Musa malaccensis</name>
    <dbReference type="NCBI Taxonomy" id="214687"/>
    <lineage>
        <taxon>Eukaryota</taxon>
        <taxon>Viridiplantae</taxon>
        <taxon>Streptophyta</taxon>
        <taxon>Embryophyta</taxon>
        <taxon>Tracheophyta</taxon>
        <taxon>Spermatophyta</taxon>
        <taxon>Magnoliopsida</taxon>
        <taxon>Liliopsida</taxon>
        <taxon>Zingiberales</taxon>
        <taxon>Musaceae</taxon>
        <taxon>Musa</taxon>
    </lineage>
</organism>
<protein>
    <submittedName>
        <fullName evidence="1">(wild Malaysian banana) hypothetical protein</fullName>
    </submittedName>
</protein>